<dbReference type="AlphaFoldDB" id="A0A0V1A4D2"/>
<name>A0A0V1A4D2_9BILA</name>
<dbReference type="Proteomes" id="UP000054783">
    <property type="component" value="Unassembled WGS sequence"/>
</dbReference>
<comment type="caution">
    <text evidence="1">The sequence shown here is derived from an EMBL/GenBank/DDBJ whole genome shotgun (WGS) entry which is preliminary data.</text>
</comment>
<evidence type="ECO:0000313" key="2">
    <source>
        <dbReference type="Proteomes" id="UP000054783"/>
    </source>
</evidence>
<organism evidence="1 2">
    <name type="scientific">Trichinella patagoniensis</name>
    <dbReference type="NCBI Taxonomy" id="990121"/>
    <lineage>
        <taxon>Eukaryota</taxon>
        <taxon>Metazoa</taxon>
        <taxon>Ecdysozoa</taxon>
        <taxon>Nematoda</taxon>
        <taxon>Enoplea</taxon>
        <taxon>Dorylaimia</taxon>
        <taxon>Trichinellida</taxon>
        <taxon>Trichinellidae</taxon>
        <taxon>Trichinella</taxon>
    </lineage>
</organism>
<accession>A0A0V1A4D2</accession>
<dbReference type="OrthoDB" id="10463528at2759"/>
<reference evidence="1 2" key="1">
    <citation type="submission" date="2015-01" db="EMBL/GenBank/DDBJ databases">
        <title>Evolution of Trichinella species and genotypes.</title>
        <authorList>
            <person name="Korhonen P.K."/>
            <person name="Edoardo P."/>
            <person name="Giuseppe L.R."/>
            <person name="Gasser R.B."/>
        </authorList>
    </citation>
    <scope>NUCLEOTIDE SEQUENCE [LARGE SCALE GENOMIC DNA]</scope>
    <source>
        <strain evidence="1">ISS2496</strain>
    </source>
</reference>
<dbReference type="EMBL" id="JYDQ01000037">
    <property type="protein sequence ID" value="KRY19290.1"/>
    <property type="molecule type" value="Genomic_DNA"/>
</dbReference>
<protein>
    <submittedName>
        <fullName evidence="1">Uncharacterized protein</fullName>
    </submittedName>
</protein>
<proteinExistence type="predicted"/>
<gene>
    <name evidence="1" type="ORF">T12_8832</name>
</gene>
<evidence type="ECO:0000313" key="1">
    <source>
        <dbReference type="EMBL" id="KRY19290.1"/>
    </source>
</evidence>
<sequence>MRVLMLPCWIQVDMFYNFKLSKALKYVQLQLRVKSQYANQLRCQCLGWGGELVVFVKIRHPTVVSLMGGPELS</sequence>
<keyword evidence="2" id="KW-1185">Reference proteome</keyword>